<dbReference type="Gene3D" id="3.30.390.50">
    <property type="entry name" value="CO dehydrogenase flavoprotein, C-terminal domain"/>
    <property type="match status" value="1"/>
</dbReference>
<gene>
    <name evidence="1" type="ORF">JW744_01495</name>
</gene>
<evidence type="ECO:0008006" key="3">
    <source>
        <dbReference type="Google" id="ProtNLM"/>
    </source>
</evidence>
<accession>A0A938YWT7</accession>
<dbReference type="AlphaFoldDB" id="A0A938YWT7"/>
<evidence type="ECO:0000313" key="2">
    <source>
        <dbReference type="Proteomes" id="UP000809243"/>
    </source>
</evidence>
<proteinExistence type="predicted"/>
<dbReference type="EMBL" id="JAFGDB010000025">
    <property type="protein sequence ID" value="MBN2067121.1"/>
    <property type="molecule type" value="Genomic_DNA"/>
</dbReference>
<dbReference type="Proteomes" id="UP000809243">
    <property type="component" value="Unassembled WGS sequence"/>
</dbReference>
<protein>
    <recommendedName>
        <fullName evidence="3">Lipoate--protein ligase</fullName>
    </recommendedName>
</protein>
<name>A0A938YWT7_9ARCH</name>
<comment type="caution">
    <text evidence="1">The sequence shown here is derived from an EMBL/GenBank/DDBJ whole genome shotgun (WGS) entry which is preliminary data.</text>
</comment>
<organism evidence="1 2">
    <name type="scientific">Candidatus Iainarchaeum sp</name>
    <dbReference type="NCBI Taxonomy" id="3101447"/>
    <lineage>
        <taxon>Archaea</taxon>
        <taxon>Candidatus Iainarchaeota</taxon>
        <taxon>Candidatus Iainarchaeia</taxon>
        <taxon>Candidatus Iainarchaeales</taxon>
        <taxon>Candidatus Iainarchaeaceae</taxon>
        <taxon>Candidatus Iainarchaeum</taxon>
    </lineage>
</organism>
<sequence length="95" mass="10256">MISCFDYKVPNGKLVRVRAEFQGELVLALKITGDFFMHPEHGIELVEAAAKGKTLEELQGAIERAVEENSITLFGVSPEAIAHAVKMASGQSGQV</sequence>
<reference evidence="1" key="1">
    <citation type="submission" date="2021-01" db="EMBL/GenBank/DDBJ databases">
        <title>Active Sulfur Cycling in an Early Earth Analoge.</title>
        <authorList>
            <person name="Hahn C.R."/>
            <person name="Youssef N.H."/>
            <person name="Elshahed M."/>
        </authorList>
    </citation>
    <scope>NUCLEOTIDE SEQUENCE</scope>
    <source>
        <strain evidence="1">Zod_Metabat.1151</strain>
    </source>
</reference>
<evidence type="ECO:0000313" key="1">
    <source>
        <dbReference type="EMBL" id="MBN2067121.1"/>
    </source>
</evidence>